<proteinExistence type="inferred from homology"/>
<dbReference type="Pfam" id="PF00672">
    <property type="entry name" value="HAMP"/>
    <property type="match status" value="1"/>
</dbReference>
<evidence type="ECO:0000256" key="1">
    <source>
        <dbReference type="ARBA" id="ARBA00023224"/>
    </source>
</evidence>
<dbReference type="EMBL" id="CP081297">
    <property type="protein sequence ID" value="QZD87506.1"/>
    <property type="molecule type" value="Genomic_DNA"/>
</dbReference>
<keyword evidence="8" id="KW-1185">Reference proteome</keyword>
<keyword evidence="4" id="KW-0812">Transmembrane</keyword>
<feature type="transmembrane region" description="Helical" evidence="4">
    <location>
        <begin position="46"/>
        <end position="68"/>
    </location>
</feature>
<feature type="domain" description="HAMP" evidence="6">
    <location>
        <begin position="101"/>
        <end position="154"/>
    </location>
</feature>
<dbReference type="InterPro" id="IPR003660">
    <property type="entry name" value="HAMP_dom"/>
</dbReference>
<evidence type="ECO:0000313" key="8">
    <source>
        <dbReference type="Proteomes" id="UP000824280"/>
    </source>
</evidence>
<evidence type="ECO:0000256" key="4">
    <source>
        <dbReference type="SAM" id="Phobius"/>
    </source>
</evidence>
<protein>
    <submittedName>
        <fullName evidence="7">HAMP domain-containing protein</fullName>
    </submittedName>
</protein>
<organism evidence="7 8">
    <name type="scientific">Qipengyuania psychrotolerans</name>
    <dbReference type="NCBI Taxonomy" id="2867238"/>
    <lineage>
        <taxon>Bacteria</taxon>
        <taxon>Pseudomonadati</taxon>
        <taxon>Pseudomonadota</taxon>
        <taxon>Alphaproteobacteria</taxon>
        <taxon>Sphingomonadales</taxon>
        <taxon>Erythrobacteraceae</taxon>
        <taxon>Qipengyuania</taxon>
    </lineage>
</organism>
<evidence type="ECO:0000259" key="5">
    <source>
        <dbReference type="PROSITE" id="PS50111"/>
    </source>
</evidence>
<dbReference type="Gene3D" id="6.10.340.10">
    <property type="match status" value="1"/>
</dbReference>
<gene>
    <name evidence="7" type="ORF">K3166_01995</name>
</gene>
<evidence type="ECO:0000256" key="3">
    <source>
        <dbReference type="PROSITE-ProRule" id="PRU00284"/>
    </source>
</evidence>
<dbReference type="InterPro" id="IPR004089">
    <property type="entry name" value="MCPsignal_dom"/>
</dbReference>
<dbReference type="Gene3D" id="1.10.287.950">
    <property type="entry name" value="Methyl-accepting chemotaxis protein"/>
    <property type="match status" value="1"/>
</dbReference>
<reference evidence="7 8" key="1">
    <citation type="submission" date="2021-08" db="EMBL/GenBank/DDBJ databases">
        <title>Comparative Genomics Analysis of the Genus Qipengyuania Reveals Extensive Genetic Diversity and Metabolic Versatility, Including the Description of Fifteen Novel Species.</title>
        <authorList>
            <person name="Liu Y."/>
        </authorList>
    </citation>
    <scope>NUCLEOTIDE SEQUENCE [LARGE SCALE GENOMIC DNA]</scope>
    <source>
        <strain evidence="7 8">1XM2-8</strain>
    </source>
</reference>
<dbReference type="PROSITE" id="PS50111">
    <property type="entry name" value="CHEMOTAXIS_TRANSDUC_2"/>
    <property type="match status" value="1"/>
</dbReference>
<evidence type="ECO:0000259" key="6">
    <source>
        <dbReference type="PROSITE" id="PS50885"/>
    </source>
</evidence>
<dbReference type="RefSeq" id="WP_221423044.1">
    <property type="nucleotide sequence ID" value="NZ_CP081297.1"/>
</dbReference>
<dbReference type="SMART" id="SM00283">
    <property type="entry name" value="MA"/>
    <property type="match status" value="1"/>
</dbReference>
<comment type="similarity">
    <text evidence="2">Belongs to the methyl-accepting chemotaxis (MCP) protein family.</text>
</comment>
<dbReference type="Proteomes" id="UP000824280">
    <property type="component" value="Chromosome"/>
</dbReference>
<keyword evidence="1 3" id="KW-0807">Transducer</keyword>
<feature type="domain" description="Methyl-accepting transducer" evidence="5">
    <location>
        <begin position="191"/>
        <end position="427"/>
    </location>
</feature>
<name>A0ABX8ZES5_9SPHN</name>
<dbReference type="PANTHER" id="PTHR32089">
    <property type="entry name" value="METHYL-ACCEPTING CHEMOTAXIS PROTEIN MCPB"/>
    <property type="match status" value="1"/>
</dbReference>
<evidence type="ECO:0000313" key="7">
    <source>
        <dbReference type="EMBL" id="QZD87506.1"/>
    </source>
</evidence>
<sequence length="447" mass="46865">MDAQTGFLDKDLVNEISAIEVELAHKSDYRSAVVSWFMSRTLKTKALVATAFSLGTLLLVSLVALLGLNNPAWSDFATTTIIIAAIIGSVGASVSTFVIIKNVIEPFNDIVQDMNRLGQGKRDITVAGTNRPDEIGQLARSLELFTKTGHKLDELFAGRKESTERRQREIALLARSFEQEIGEVVSGVAAASSQLNRTAEEMAVTAEMASTQAAEVSGAMDQASSGVTAAAAASDEFAMSIGEISRQASHSAELARKAADDAESADQTISTLSSSADQVGQIVELIQSIAQRTNLLALNASIEAARGGEAGRGFAVVASEVKELAAQTSRATEEVADQIRTMQNSTGDSVNALRSIGSQIKQLETTAISIASAVDQQSVAGQDLARSIDLAARGTDEVGGHIDTMRNTSLATGASASQVLSSAKDLEGQASSLRSRVDSFLAKVRAG</sequence>
<dbReference type="PROSITE" id="PS50885">
    <property type="entry name" value="HAMP"/>
    <property type="match status" value="1"/>
</dbReference>
<accession>A0ABX8ZES5</accession>
<keyword evidence="4" id="KW-1133">Transmembrane helix</keyword>
<dbReference type="Pfam" id="PF00015">
    <property type="entry name" value="MCPsignal"/>
    <property type="match status" value="1"/>
</dbReference>
<dbReference type="SUPFAM" id="SSF58104">
    <property type="entry name" value="Methyl-accepting chemotaxis protein (MCP) signaling domain"/>
    <property type="match status" value="1"/>
</dbReference>
<dbReference type="PANTHER" id="PTHR32089:SF112">
    <property type="entry name" value="LYSOZYME-LIKE PROTEIN-RELATED"/>
    <property type="match status" value="1"/>
</dbReference>
<feature type="transmembrane region" description="Helical" evidence="4">
    <location>
        <begin position="80"/>
        <end position="100"/>
    </location>
</feature>
<keyword evidence="4" id="KW-0472">Membrane</keyword>
<evidence type="ECO:0000256" key="2">
    <source>
        <dbReference type="ARBA" id="ARBA00029447"/>
    </source>
</evidence>